<dbReference type="HAMAP" id="MF_00227">
    <property type="entry name" value="RNase_P"/>
    <property type="match status" value="1"/>
</dbReference>
<evidence type="ECO:0000256" key="7">
    <source>
        <dbReference type="HAMAP-Rule" id="MF_00227"/>
    </source>
</evidence>
<evidence type="ECO:0000256" key="1">
    <source>
        <dbReference type="ARBA" id="ARBA00002663"/>
    </source>
</evidence>
<dbReference type="InterPro" id="IPR020568">
    <property type="entry name" value="Ribosomal_Su5_D2-typ_SF"/>
</dbReference>
<accession>A0A831WUC9</accession>
<dbReference type="Proteomes" id="UP000886335">
    <property type="component" value="Unassembled WGS sequence"/>
</dbReference>
<name>A0A831WUC9_PROAE</name>
<dbReference type="InterPro" id="IPR000100">
    <property type="entry name" value="RNase_P"/>
</dbReference>
<comment type="caution">
    <text evidence="8">The sequence shown here is derived from an EMBL/GenBank/DDBJ whole genome shotgun (WGS) entry which is preliminary data.</text>
</comment>
<dbReference type="EC" id="3.1.26.5" evidence="7"/>
<evidence type="ECO:0000313" key="8">
    <source>
        <dbReference type="EMBL" id="HED30189.1"/>
    </source>
</evidence>
<dbReference type="GO" id="GO:0000049">
    <property type="term" value="F:tRNA binding"/>
    <property type="evidence" value="ECO:0007669"/>
    <property type="project" value="UniProtKB-UniRule"/>
</dbReference>
<keyword evidence="3 7" id="KW-0540">Nuclease</keyword>
<dbReference type="EMBL" id="DSBW01000012">
    <property type="protein sequence ID" value="HED30189.1"/>
    <property type="molecule type" value="Genomic_DNA"/>
</dbReference>
<evidence type="ECO:0000256" key="6">
    <source>
        <dbReference type="ARBA" id="ARBA00022884"/>
    </source>
</evidence>
<dbReference type="InterPro" id="IPR014721">
    <property type="entry name" value="Ribsml_uS5_D2-typ_fold_subgr"/>
</dbReference>
<dbReference type="Pfam" id="PF00825">
    <property type="entry name" value="Ribonuclease_P"/>
    <property type="match status" value="1"/>
</dbReference>
<keyword evidence="5 7" id="KW-0378">Hydrolase</keyword>
<comment type="catalytic activity">
    <reaction evidence="7">
        <text>Endonucleolytic cleavage of RNA, removing 5'-extranucleotides from tRNA precursor.</text>
        <dbReference type="EC" id="3.1.26.5"/>
    </reaction>
</comment>
<keyword evidence="4 7" id="KW-0255">Endonuclease</keyword>
<dbReference type="AlphaFoldDB" id="A0A831WUC9"/>
<evidence type="ECO:0000256" key="3">
    <source>
        <dbReference type="ARBA" id="ARBA00022722"/>
    </source>
</evidence>
<comment type="similarity">
    <text evidence="7">Belongs to the RnpA family.</text>
</comment>
<evidence type="ECO:0000256" key="2">
    <source>
        <dbReference type="ARBA" id="ARBA00022694"/>
    </source>
</evidence>
<keyword evidence="6 7" id="KW-0694">RNA-binding</keyword>
<protein>
    <recommendedName>
        <fullName evidence="7">Ribonuclease P protein component</fullName>
        <shortName evidence="7">RNase P protein</shortName>
        <shortName evidence="7">RNaseP protein</shortName>
        <ecNumber evidence="7">3.1.26.5</ecNumber>
    </recommendedName>
    <alternativeName>
        <fullName evidence="7">Protein C5</fullName>
    </alternativeName>
</protein>
<keyword evidence="2 7" id="KW-0819">tRNA processing</keyword>
<dbReference type="GO" id="GO:0001682">
    <property type="term" value="P:tRNA 5'-leader removal"/>
    <property type="evidence" value="ECO:0007669"/>
    <property type="project" value="UniProtKB-UniRule"/>
</dbReference>
<evidence type="ECO:0000256" key="5">
    <source>
        <dbReference type="ARBA" id="ARBA00022801"/>
    </source>
</evidence>
<evidence type="ECO:0000256" key="4">
    <source>
        <dbReference type="ARBA" id="ARBA00022759"/>
    </source>
</evidence>
<comment type="subunit">
    <text evidence="7">Consists of a catalytic RNA component (M1 or rnpB) and a protein subunit.</text>
</comment>
<sequence length="140" mass="15773">MRTTPGKTLRKSEILRGQSAVSELFASGKTLKSGFLRIVYAPLLLPASTVDRSLPQVMFVVSKRNVPRAVRRNRIKRLMREAYRHKKLAARKCVEKLVSGSEKRLCIAFVYTGRYGVLPGVSEFRKEIVSLFSALARCSD</sequence>
<dbReference type="PROSITE" id="PS00648">
    <property type="entry name" value="RIBONUCLEASE_P"/>
    <property type="match status" value="1"/>
</dbReference>
<reference evidence="8" key="1">
    <citation type="journal article" date="2020" name="mSystems">
        <title>Genome- and Community-Level Interaction Insights into Carbon Utilization and Element Cycling Functions of Hydrothermarchaeota in Hydrothermal Sediment.</title>
        <authorList>
            <person name="Zhou Z."/>
            <person name="Liu Y."/>
            <person name="Xu W."/>
            <person name="Pan J."/>
            <person name="Luo Z.H."/>
            <person name="Li M."/>
        </authorList>
    </citation>
    <scope>NUCLEOTIDE SEQUENCE [LARGE SCALE GENOMIC DNA]</scope>
    <source>
        <strain evidence="8">SpSt-1181</strain>
    </source>
</reference>
<gene>
    <name evidence="7" type="primary">rnpA</name>
    <name evidence="8" type="ORF">ENN50_00535</name>
</gene>
<organism evidence="8">
    <name type="scientific">Prosthecochloris aestuarii</name>
    <dbReference type="NCBI Taxonomy" id="1102"/>
    <lineage>
        <taxon>Bacteria</taxon>
        <taxon>Pseudomonadati</taxon>
        <taxon>Chlorobiota</taxon>
        <taxon>Chlorobiia</taxon>
        <taxon>Chlorobiales</taxon>
        <taxon>Chlorobiaceae</taxon>
        <taxon>Prosthecochloris</taxon>
    </lineage>
</organism>
<proteinExistence type="inferred from homology"/>
<dbReference type="Gene3D" id="3.30.230.10">
    <property type="match status" value="1"/>
</dbReference>
<dbReference type="GO" id="GO:0004526">
    <property type="term" value="F:ribonuclease P activity"/>
    <property type="evidence" value="ECO:0007669"/>
    <property type="project" value="UniProtKB-UniRule"/>
</dbReference>
<dbReference type="InterPro" id="IPR020539">
    <property type="entry name" value="RNase_P_CS"/>
</dbReference>
<comment type="function">
    <text evidence="1 7">RNaseP catalyzes the removal of the 5'-leader sequence from pre-tRNA to produce the mature 5'-terminus. It can also cleave other RNA substrates such as 4.5S RNA. The protein component plays an auxiliary but essential role in vivo by binding to the 5'-leader sequence and broadening the substrate specificity of the ribozyme.</text>
</comment>
<dbReference type="SUPFAM" id="SSF54211">
    <property type="entry name" value="Ribosomal protein S5 domain 2-like"/>
    <property type="match status" value="1"/>
</dbReference>